<dbReference type="AlphaFoldDB" id="A0A2G5SBD2"/>
<protein>
    <submittedName>
        <fullName evidence="2">Uncharacterized protein</fullName>
    </submittedName>
</protein>
<gene>
    <name evidence="2" type="ORF">B9Z55_028486</name>
</gene>
<dbReference type="Proteomes" id="UP000230233">
    <property type="component" value="Unassembled WGS sequence"/>
</dbReference>
<reference evidence="3" key="1">
    <citation type="submission" date="2017-10" db="EMBL/GenBank/DDBJ databases">
        <title>Rapid genome shrinkage in a self-fertile nematode reveals novel sperm competition proteins.</title>
        <authorList>
            <person name="Yin D."/>
            <person name="Schwarz E.M."/>
            <person name="Thomas C.G."/>
            <person name="Felde R.L."/>
            <person name="Korf I.F."/>
            <person name="Cutter A.D."/>
            <person name="Schartner C.M."/>
            <person name="Ralston E.J."/>
            <person name="Meyer B.J."/>
            <person name="Haag E.S."/>
        </authorList>
    </citation>
    <scope>NUCLEOTIDE SEQUENCE [LARGE SCALE GENOMIC DNA]</scope>
    <source>
        <strain evidence="3">JU1422</strain>
    </source>
</reference>
<comment type="caution">
    <text evidence="2">The sequence shown here is derived from an EMBL/GenBank/DDBJ whole genome shotgun (WGS) entry which is preliminary data.</text>
</comment>
<keyword evidence="3" id="KW-1185">Reference proteome</keyword>
<dbReference type="OrthoDB" id="6500128at2759"/>
<evidence type="ECO:0000313" key="2">
    <source>
        <dbReference type="EMBL" id="PIC12347.1"/>
    </source>
</evidence>
<proteinExistence type="predicted"/>
<evidence type="ECO:0000313" key="3">
    <source>
        <dbReference type="Proteomes" id="UP000230233"/>
    </source>
</evidence>
<sequence length="104" mass="11442">MGGDVIGKARPAVRRPTHIPQHQSETETPPVLGRIVFDDAEFASTVFKRSQWNHFFSETRKTVALIGPSGKGNSTCASVSTVLPTVFGKNLAGWHTRWPMFMSS</sequence>
<evidence type="ECO:0000256" key="1">
    <source>
        <dbReference type="SAM" id="MobiDB-lite"/>
    </source>
</evidence>
<organism evidence="2 3">
    <name type="scientific">Caenorhabditis nigoni</name>
    <dbReference type="NCBI Taxonomy" id="1611254"/>
    <lineage>
        <taxon>Eukaryota</taxon>
        <taxon>Metazoa</taxon>
        <taxon>Ecdysozoa</taxon>
        <taxon>Nematoda</taxon>
        <taxon>Chromadorea</taxon>
        <taxon>Rhabditida</taxon>
        <taxon>Rhabditina</taxon>
        <taxon>Rhabditomorpha</taxon>
        <taxon>Rhabditoidea</taxon>
        <taxon>Rhabditidae</taxon>
        <taxon>Peloderinae</taxon>
        <taxon>Caenorhabditis</taxon>
    </lineage>
</organism>
<dbReference type="EMBL" id="PDUG01000024">
    <property type="protein sequence ID" value="PIC12347.1"/>
    <property type="molecule type" value="Genomic_DNA"/>
</dbReference>
<dbReference type="STRING" id="1611254.A0A2G5SBD2"/>
<name>A0A2G5SBD2_9PELO</name>
<feature type="region of interest" description="Disordered" evidence="1">
    <location>
        <begin position="1"/>
        <end position="30"/>
    </location>
</feature>
<accession>A0A2G5SBD2</accession>